<dbReference type="NCBIfam" id="TIGR00125">
    <property type="entry name" value="cyt_tran_rel"/>
    <property type="match status" value="1"/>
</dbReference>
<keyword evidence="5" id="KW-0436">Ligase</keyword>
<dbReference type="Gene3D" id="3.40.50.620">
    <property type="entry name" value="HUPs"/>
    <property type="match status" value="1"/>
</dbReference>
<keyword evidence="7" id="KW-0547">Nucleotide-binding</keyword>
<evidence type="ECO:0000313" key="13">
    <source>
        <dbReference type="Proteomes" id="UP000275078"/>
    </source>
</evidence>
<dbReference type="InterPro" id="IPR003721">
    <property type="entry name" value="Pantoate_ligase"/>
</dbReference>
<evidence type="ECO:0000256" key="6">
    <source>
        <dbReference type="ARBA" id="ARBA00022655"/>
    </source>
</evidence>
<evidence type="ECO:0000256" key="5">
    <source>
        <dbReference type="ARBA" id="ARBA00022598"/>
    </source>
</evidence>
<evidence type="ECO:0000313" key="12">
    <source>
        <dbReference type="EMBL" id="RPA86761.1"/>
    </source>
</evidence>
<reference evidence="12 13" key="1">
    <citation type="journal article" date="2018" name="Nat. Ecol. Evol.">
        <title>Pezizomycetes genomes reveal the molecular basis of ectomycorrhizal truffle lifestyle.</title>
        <authorList>
            <person name="Murat C."/>
            <person name="Payen T."/>
            <person name="Noel B."/>
            <person name="Kuo A."/>
            <person name="Morin E."/>
            <person name="Chen J."/>
            <person name="Kohler A."/>
            <person name="Krizsan K."/>
            <person name="Balestrini R."/>
            <person name="Da Silva C."/>
            <person name="Montanini B."/>
            <person name="Hainaut M."/>
            <person name="Levati E."/>
            <person name="Barry K.W."/>
            <person name="Belfiori B."/>
            <person name="Cichocki N."/>
            <person name="Clum A."/>
            <person name="Dockter R.B."/>
            <person name="Fauchery L."/>
            <person name="Guy J."/>
            <person name="Iotti M."/>
            <person name="Le Tacon F."/>
            <person name="Lindquist E.A."/>
            <person name="Lipzen A."/>
            <person name="Malagnac F."/>
            <person name="Mello A."/>
            <person name="Molinier V."/>
            <person name="Miyauchi S."/>
            <person name="Poulain J."/>
            <person name="Riccioni C."/>
            <person name="Rubini A."/>
            <person name="Sitrit Y."/>
            <person name="Splivallo R."/>
            <person name="Traeger S."/>
            <person name="Wang M."/>
            <person name="Zifcakova L."/>
            <person name="Wipf D."/>
            <person name="Zambonelli A."/>
            <person name="Paolocci F."/>
            <person name="Nowrousian M."/>
            <person name="Ottonello S."/>
            <person name="Baldrian P."/>
            <person name="Spatafora J.W."/>
            <person name="Henrissat B."/>
            <person name="Nagy L.G."/>
            <person name="Aury J.M."/>
            <person name="Wincker P."/>
            <person name="Grigoriev I.V."/>
            <person name="Bonfante P."/>
            <person name="Martin F.M."/>
        </authorList>
    </citation>
    <scope>NUCLEOTIDE SEQUENCE [LARGE SCALE GENOMIC DNA]</scope>
    <source>
        <strain evidence="12 13">RN42</strain>
    </source>
</reference>
<evidence type="ECO:0000256" key="8">
    <source>
        <dbReference type="ARBA" id="ARBA00022840"/>
    </source>
</evidence>
<dbReference type="InterPro" id="IPR014729">
    <property type="entry name" value="Rossmann-like_a/b/a_fold"/>
</dbReference>
<dbReference type="GO" id="GO:0004592">
    <property type="term" value="F:pantoate-beta-alanine ligase activity"/>
    <property type="evidence" value="ECO:0007669"/>
    <property type="project" value="UniProtKB-EC"/>
</dbReference>
<organism evidence="12 13">
    <name type="scientific">Ascobolus immersus RN42</name>
    <dbReference type="NCBI Taxonomy" id="1160509"/>
    <lineage>
        <taxon>Eukaryota</taxon>
        <taxon>Fungi</taxon>
        <taxon>Dikarya</taxon>
        <taxon>Ascomycota</taxon>
        <taxon>Pezizomycotina</taxon>
        <taxon>Pezizomycetes</taxon>
        <taxon>Pezizales</taxon>
        <taxon>Ascobolaceae</taxon>
        <taxon>Ascobolus</taxon>
    </lineage>
</organism>
<keyword evidence="6" id="KW-0566">Pantothenate biosynthesis</keyword>
<proteinExistence type="inferred from homology"/>
<dbReference type="Gene3D" id="3.30.1300.10">
    <property type="entry name" value="Pantoate-beta-alanine ligase, C-terminal domain"/>
    <property type="match status" value="1"/>
</dbReference>
<keyword evidence="8" id="KW-0067">ATP-binding</keyword>
<evidence type="ECO:0000256" key="1">
    <source>
        <dbReference type="ARBA" id="ARBA00004990"/>
    </source>
</evidence>
<evidence type="ECO:0000256" key="7">
    <source>
        <dbReference type="ARBA" id="ARBA00022741"/>
    </source>
</evidence>
<evidence type="ECO:0000256" key="11">
    <source>
        <dbReference type="ARBA" id="ARBA00048258"/>
    </source>
</evidence>
<gene>
    <name evidence="12" type="ORF">BJ508DRAFT_410949</name>
</gene>
<comment type="similarity">
    <text evidence="2">Belongs to the pantothenate synthetase family.</text>
</comment>
<dbReference type="PANTHER" id="PTHR21299">
    <property type="entry name" value="CYTIDYLATE KINASE/PANTOATE-BETA-ALANINE LIGASE"/>
    <property type="match status" value="1"/>
</dbReference>
<dbReference type="NCBIfam" id="TIGR00018">
    <property type="entry name" value="panC"/>
    <property type="match status" value="1"/>
</dbReference>
<dbReference type="GO" id="GO:0005524">
    <property type="term" value="F:ATP binding"/>
    <property type="evidence" value="ECO:0007669"/>
    <property type="project" value="UniProtKB-KW"/>
</dbReference>
<evidence type="ECO:0000256" key="2">
    <source>
        <dbReference type="ARBA" id="ARBA00009256"/>
    </source>
</evidence>
<dbReference type="STRING" id="1160509.A0A3N4IRA8"/>
<protein>
    <recommendedName>
        <fullName evidence="4">Pantoate--beta-alanine ligase</fullName>
        <ecNumber evidence="3">6.3.2.1</ecNumber>
    </recommendedName>
    <alternativeName>
        <fullName evidence="10">Pantoate-activating enzyme</fullName>
    </alternativeName>
    <alternativeName>
        <fullName evidence="9">Pantothenate synthetase</fullName>
    </alternativeName>
</protein>
<dbReference type="EMBL" id="ML119648">
    <property type="protein sequence ID" value="RPA86761.1"/>
    <property type="molecule type" value="Genomic_DNA"/>
</dbReference>
<dbReference type="UniPathway" id="UPA00028">
    <property type="reaction ID" value="UER00005"/>
</dbReference>
<evidence type="ECO:0000256" key="9">
    <source>
        <dbReference type="ARBA" id="ARBA00029902"/>
    </source>
</evidence>
<dbReference type="SUPFAM" id="SSF52374">
    <property type="entry name" value="Nucleotidylyl transferase"/>
    <property type="match status" value="1"/>
</dbReference>
<dbReference type="GO" id="GO:0015940">
    <property type="term" value="P:pantothenate biosynthetic process"/>
    <property type="evidence" value="ECO:0007669"/>
    <property type="project" value="UniProtKB-UniPathway"/>
</dbReference>
<dbReference type="EC" id="6.3.2.1" evidence="3"/>
<dbReference type="OrthoDB" id="2020436at2759"/>
<dbReference type="InterPro" id="IPR042176">
    <property type="entry name" value="Pantoate_ligase_C"/>
</dbReference>
<dbReference type="CDD" id="cd00560">
    <property type="entry name" value="PanC"/>
    <property type="match status" value="1"/>
</dbReference>
<sequence length="330" mass="36319">MSSSTIAVHRTIPPFRALRRDATLASETVALVPTMGALHAGHISLIHQAAQTNHNIVVSIFVNPAQFAPTEDLDSYPRTFTSDLAKLQNLNVQLESEGALGRVKAVFAPTVEVLYPNGIPLDTKQQKGAFVTVQPLASKLEGGPRPHFFRGVATVVLKLFNIVQPDVACFGQKDVQQCVILKRMVEDLHVPVHLVIGGTIREEDGLAMSSRNVYLGQKRRAAAPGFYKALKQAEAVWLEALKSGRQTVSRSEVLERFYEGMKGLGEKEGVQFVVEYVSIADFKELEELEYVDTRKGGILSAAVRVLPVEEDQSPVRLIDNIILKGPETQW</sequence>
<dbReference type="PANTHER" id="PTHR21299:SF1">
    <property type="entry name" value="PANTOATE--BETA-ALANINE LIGASE"/>
    <property type="match status" value="1"/>
</dbReference>
<name>A0A3N4IRA8_ASCIM</name>
<dbReference type="InterPro" id="IPR004821">
    <property type="entry name" value="Cyt_trans-like"/>
</dbReference>
<dbReference type="FunFam" id="3.40.50.620:FF:000013">
    <property type="entry name" value="Pantothenate synthetase"/>
    <property type="match status" value="1"/>
</dbReference>
<evidence type="ECO:0000256" key="10">
    <source>
        <dbReference type="ARBA" id="ARBA00032806"/>
    </source>
</evidence>
<dbReference type="Pfam" id="PF02569">
    <property type="entry name" value="Pantoate_ligase"/>
    <property type="match status" value="1"/>
</dbReference>
<comment type="catalytic activity">
    <reaction evidence="11">
        <text>(R)-pantoate + beta-alanine + ATP = (R)-pantothenate + AMP + diphosphate + H(+)</text>
        <dbReference type="Rhea" id="RHEA:10912"/>
        <dbReference type="ChEBI" id="CHEBI:15378"/>
        <dbReference type="ChEBI" id="CHEBI:15980"/>
        <dbReference type="ChEBI" id="CHEBI:29032"/>
        <dbReference type="ChEBI" id="CHEBI:30616"/>
        <dbReference type="ChEBI" id="CHEBI:33019"/>
        <dbReference type="ChEBI" id="CHEBI:57966"/>
        <dbReference type="ChEBI" id="CHEBI:456215"/>
        <dbReference type="EC" id="6.3.2.1"/>
    </reaction>
</comment>
<dbReference type="Proteomes" id="UP000275078">
    <property type="component" value="Unassembled WGS sequence"/>
</dbReference>
<dbReference type="HAMAP" id="MF_00158">
    <property type="entry name" value="PanC"/>
    <property type="match status" value="1"/>
</dbReference>
<keyword evidence="13" id="KW-1185">Reference proteome</keyword>
<comment type="pathway">
    <text evidence="1">Cofactor biosynthesis; (R)-pantothenate biosynthesis; (R)-pantothenate from (R)-pantoate and beta-alanine: step 1/1.</text>
</comment>
<evidence type="ECO:0000256" key="4">
    <source>
        <dbReference type="ARBA" id="ARBA00015647"/>
    </source>
</evidence>
<dbReference type="AlphaFoldDB" id="A0A3N4IRA8"/>
<evidence type="ECO:0000256" key="3">
    <source>
        <dbReference type="ARBA" id="ARBA00012219"/>
    </source>
</evidence>
<accession>A0A3N4IRA8</accession>